<keyword evidence="3" id="KW-1185">Reference proteome</keyword>
<dbReference type="Proteomes" id="UP000256257">
    <property type="component" value="Unassembled WGS sequence"/>
</dbReference>
<comment type="caution">
    <text evidence="2">The sequence shown here is derived from an EMBL/GenBank/DDBJ whole genome shotgun (WGS) entry which is preliminary data.</text>
</comment>
<dbReference type="OrthoDB" id="1250417at2"/>
<name>A0A3D9B1T1_9FLAO</name>
<keyword evidence="1" id="KW-0732">Signal</keyword>
<evidence type="ECO:0000313" key="3">
    <source>
        <dbReference type="Proteomes" id="UP000256257"/>
    </source>
</evidence>
<feature type="signal peptide" evidence="1">
    <location>
        <begin position="1"/>
        <end position="20"/>
    </location>
</feature>
<evidence type="ECO:0000313" key="2">
    <source>
        <dbReference type="EMBL" id="REC47459.1"/>
    </source>
</evidence>
<dbReference type="EMBL" id="QNVV01000008">
    <property type="protein sequence ID" value="REC47459.1"/>
    <property type="molecule type" value="Genomic_DNA"/>
</dbReference>
<protein>
    <recommendedName>
        <fullName evidence="4">Beta-lactamase-inhibitor-like PepSY-like domain-containing protein</fullName>
    </recommendedName>
</protein>
<gene>
    <name evidence="2" type="ORF">DRF67_10460</name>
</gene>
<dbReference type="AlphaFoldDB" id="A0A3D9B1T1"/>
<organism evidence="2 3">
    <name type="scientific">Chryseobacterium pennipullorum</name>
    <dbReference type="NCBI Taxonomy" id="2258963"/>
    <lineage>
        <taxon>Bacteria</taxon>
        <taxon>Pseudomonadati</taxon>
        <taxon>Bacteroidota</taxon>
        <taxon>Flavobacteriia</taxon>
        <taxon>Flavobacteriales</taxon>
        <taxon>Weeksellaceae</taxon>
        <taxon>Chryseobacterium group</taxon>
        <taxon>Chryseobacterium</taxon>
    </lineage>
</organism>
<feature type="chain" id="PRO_5017682295" description="Beta-lactamase-inhibitor-like PepSY-like domain-containing protein" evidence="1">
    <location>
        <begin position="21"/>
        <end position="179"/>
    </location>
</feature>
<proteinExistence type="predicted"/>
<reference evidence="2 3" key="1">
    <citation type="submission" date="2018-06" db="EMBL/GenBank/DDBJ databases">
        <title>Novel Chryseobacterium species.</title>
        <authorList>
            <person name="Newman J."/>
            <person name="Hugo C."/>
            <person name="Oosthuizen L."/>
            <person name="Charimba G."/>
        </authorList>
    </citation>
    <scope>NUCLEOTIDE SEQUENCE [LARGE SCALE GENOMIC DNA]</scope>
    <source>
        <strain evidence="2 3">7_F195</strain>
    </source>
</reference>
<evidence type="ECO:0008006" key="4">
    <source>
        <dbReference type="Google" id="ProtNLM"/>
    </source>
</evidence>
<evidence type="ECO:0000256" key="1">
    <source>
        <dbReference type="SAM" id="SignalP"/>
    </source>
</evidence>
<accession>A0A3D9B1T1</accession>
<dbReference type="RefSeq" id="WP_115928253.1">
    <property type="nucleotide sequence ID" value="NZ_QNVV01000008.1"/>
</dbReference>
<sequence>MMTRYQFVLMVLLTTIAVSAQKKKTSEEILTPPKKAAYTNAVKAAPSEPLLGDNDAFRWKDEPEKPTTFTPDDLIEKIYRFNGKYSVRIISNYPTETVSYKKPGKNDPENALFGYTMKFEDYDTVEVRGNKILISDKKDPKKERITLDYIKKENKIIRIKEVKTGKVFNKAEYLPSPSA</sequence>